<dbReference type="AlphaFoldDB" id="A0A8T0CGI1"/>
<sequence>MFLAVVFGMFFVMLSMAEMASMAPTAGGQFFWVSEFAPRQYQKVLSYTVGWFCVLGWQSALVLTAYSVAQQVEALISLCDVDYTIRGWQGTLLTMPITLFAIMLNTLLARRLPILQNIAFALHTAGFFVLIAVFWALGPHNDPAIVLSDFSETTGWSSVGLACLVSLVGPINTLVGADSSCHLSEELVNASYVLPRAMLTTAIINYTMGFVMTITLMLNLGDVATALASPTGQPYVQVLLDVTGSKGAAITLTALVCVLLLVCTVNGVTTSSRQLFAFALRPGWDIPVNAVLVTMAITSILSLIIIGSSVAFSVLMSLSLPGLLSSYWIVITVIFAKRFRKEPFPKSQFNLGRFGWLANGIALAWLTLVYVMMFFPSAPYPDVAGMNWSVLIYCCVIVCFGTFYYFKARHRYAGPVALVKQDI</sequence>
<evidence type="ECO:0000256" key="5">
    <source>
        <dbReference type="ARBA" id="ARBA00023136"/>
    </source>
</evidence>
<feature type="transmembrane region" description="Helical" evidence="6">
    <location>
        <begin position="318"/>
        <end position="336"/>
    </location>
</feature>
<evidence type="ECO:0000256" key="3">
    <source>
        <dbReference type="ARBA" id="ARBA00022692"/>
    </source>
</evidence>
<dbReference type="PANTHER" id="PTHR45649">
    <property type="entry name" value="AMINO-ACID PERMEASE BAT1"/>
    <property type="match status" value="1"/>
</dbReference>
<keyword evidence="2" id="KW-0813">Transport</keyword>
<dbReference type="GO" id="GO:0016020">
    <property type="term" value="C:membrane"/>
    <property type="evidence" value="ECO:0007669"/>
    <property type="project" value="UniProtKB-SubCell"/>
</dbReference>
<reference evidence="8" key="1">
    <citation type="submission" date="2020-05" db="EMBL/GenBank/DDBJ databases">
        <title>WGS assembly of Corymbia citriodora subspecies variegata.</title>
        <authorList>
            <person name="Barry K."/>
            <person name="Hundley H."/>
            <person name="Shu S."/>
            <person name="Jenkins J."/>
            <person name="Grimwood J."/>
            <person name="Baten A."/>
        </authorList>
    </citation>
    <scope>NUCLEOTIDE SEQUENCE</scope>
    <source>
        <strain evidence="8">CV2-018</strain>
    </source>
</reference>
<feature type="transmembrane region" description="Helical" evidence="6">
    <location>
        <begin position="248"/>
        <end position="269"/>
    </location>
</feature>
<feature type="signal peptide" evidence="7">
    <location>
        <begin position="1"/>
        <end position="17"/>
    </location>
</feature>
<dbReference type="OrthoDB" id="3257095at2759"/>
<dbReference type="PIRSF" id="PIRSF006060">
    <property type="entry name" value="AA_transporter"/>
    <property type="match status" value="1"/>
</dbReference>
<feature type="transmembrane region" description="Helical" evidence="6">
    <location>
        <begin position="44"/>
        <end position="69"/>
    </location>
</feature>
<dbReference type="EMBL" id="MU094310">
    <property type="protein sequence ID" value="KAF7846234.1"/>
    <property type="molecule type" value="Genomic_DNA"/>
</dbReference>
<evidence type="ECO:0000256" key="6">
    <source>
        <dbReference type="SAM" id="Phobius"/>
    </source>
</evidence>
<feature type="transmembrane region" description="Helical" evidence="6">
    <location>
        <begin position="203"/>
        <end position="228"/>
    </location>
</feature>
<evidence type="ECO:0000256" key="7">
    <source>
        <dbReference type="SAM" id="SignalP"/>
    </source>
</evidence>
<feature type="transmembrane region" description="Helical" evidence="6">
    <location>
        <begin position="388"/>
        <end position="406"/>
    </location>
</feature>
<comment type="subcellular location">
    <subcellularLocation>
        <location evidence="1">Membrane</location>
        <topology evidence="1">Multi-pass membrane protein</topology>
    </subcellularLocation>
</comment>
<comment type="caution">
    <text evidence="8">The sequence shown here is derived from an EMBL/GenBank/DDBJ whole genome shotgun (WGS) entry which is preliminary data.</text>
</comment>
<evidence type="ECO:0000313" key="9">
    <source>
        <dbReference type="Proteomes" id="UP000806378"/>
    </source>
</evidence>
<feature type="transmembrane region" description="Helical" evidence="6">
    <location>
        <begin position="114"/>
        <end position="137"/>
    </location>
</feature>
<protein>
    <recommendedName>
        <fullName evidence="10">Amino acid transporter</fullName>
    </recommendedName>
</protein>
<dbReference type="InterPro" id="IPR002293">
    <property type="entry name" value="AA/rel_permease1"/>
</dbReference>
<dbReference type="Pfam" id="PF13520">
    <property type="entry name" value="AA_permease_2"/>
    <property type="match status" value="1"/>
</dbReference>
<keyword evidence="9" id="KW-1185">Reference proteome</keyword>
<name>A0A8T0CGI1_CORYI</name>
<keyword evidence="3 6" id="KW-0812">Transmembrane</keyword>
<feature type="transmembrane region" description="Helical" evidence="6">
    <location>
        <begin position="290"/>
        <end position="312"/>
    </location>
</feature>
<feature type="transmembrane region" description="Helical" evidence="6">
    <location>
        <begin position="90"/>
        <end position="108"/>
    </location>
</feature>
<gene>
    <name evidence="8" type="ORF">BT93_L4792</name>
</gene>
<evidence type="ECO:0000313" key="8">
    <source>
        <dbReference type="EMBL" id="KAF7846234.1"/>
    </source>
</evidence>
<dbReference type="GO" id="GO:0022857">
    <property type="term" value="F:transmembrane transporter activity"/>
    <property type="evidence" value="ECO:0007669"/>
    <property type="project" value="InterPro"/>
</dbReference>
<keyword evidence="7" id="KW-0732">Signal</keyword>
<evidence type="ECO:0000256" key="2">
    <source>
        <dbReference type="ARBA" id="ARBA00022448"/>
    </source>
</evidence>
<keyword evidence="4 6" id="KW-1133">Transmembrane helix</keyword>
<feature type="chain" id="PRO_5035805996" description="Amino acid transporter" evidence="7">
    <location>
        <begin position="18"/>
        <end position="423"/>
    </location>
</feature>
<keyword evidence="5 6" id="KW-0472">Membrane</keyword>
<dbReference type="Gramene" id="rna-gnl|WGS:JABURB|Cocit.L4792.1">
    <property type="protein sequence ID" value="cds-KAF7846234.1"/>
    <property type="gene ID" value="gene-BT93_L4792"/>
</dbReference>
<evidence type="ECO:0000256" key="1">
    <source>
        <dbReference type="ARBA" id="ARBA00004141"/>
    </source>
</evidence>
<feature type="transmembrane region" description="Helical" evidence="6">
    <location>
        <begin position="356"/>
        <end position="376"/>
    </location>
</feature>
<evidence type="ECO:0008006" key="10">
    <source>
        <dbReference type="Google" id="ProtNLM"/>
    </source>
</evidence>
<evidence type="ECO:0000256" key="4">
    <source>
        <dbReference type="ARBA" id="ARBA00022989"/>
    </source>
</evidence>
<organism evidence="8 9">
    <name type="scientific">Corymbia citriodora subsp. variegata</name>
    <dbReference type="NCBI Taxonomy" id="360336"/>
    <lineage>
        <taxon>Eukaryota</taxon>
        <taxon>Viridiplantae</taxon>
        <taxon>Streptophyta</taxon>
        <taxon>Embryophyta</taxon>
        <taxon>Tracheophyta</taxon>
        <taxon>Spermatophyta</taxon>
        <taxon>Magnoliopsida</taxon>
        <taxon>eudicotyledons</taxon>
        <taxon>Gunneridae</taxon>
        <taxon>Pentapetalae</taxon>
        <taxon>rosids</taxon>
        <taxon>malvids</taxon>
        <taxon>Myrtales</taxon>
        <taxon>Myrtaceae</taxon>
        <taxon>Myrtoideae</taxon>
        <taxon>Eucalypteae</taxon>
        <taxon>Corymbia</taxon>
    </lineage>
</organism>
<dbReference type="PANTHER" id="PTHR45649:SF2">
    <property type="entry name" value="ACID PERMEASE, PUTATIVE-RELATED"/>
    <property type="match status" value="1"/>
</dbReference>
<proteinExistence type="predicted"/>
<accession>A0A8T0CGI1</accession>
<dbReference type="Gene3D" id="1.20.1740.10">
    <property type="entry name" value="Amino acid/polyamine transporter I"/>
    <property type="match status" value="1"/>
</dbReference>
<dbReference type="Proteomes" id="UP000806378">
    <property type="component" value="Unassembled WGS sequence"/>
</dbReference>